<dbReference type="RefSeq" id="WP_068117046.1">
    <property type="nucleotide sequence ID" value="NZ_CCXJ01000063.1"/>
</dbReference>
<keyword evidence="2" id="KW-1185">Reference proteome</keyword>
<protein>
    <submittedName>
        <fullName evidence="1">Uncharacterized protein</fullName>
    </submittedName>
</protein>
<accession>A0ABT9NLG8</accession>
<gene>
    <name evidence="1" type="ORF">J2S59_000863</name>
</gene>
<comment type="caution">
    <text evidence="1">The sequence shown here is derived from an EMBL/GenBank/DDBJ whole genome shotgun (WGS) entry which is preliminary data.</text>
</comment>
<dbReference type="Proteomes" id="UP001240447">
    <property type="component" value="Unassembled WGS sequence"/>
</dbReference>
<organism evidence="1 2">
    <name type="scientific">Nocardioides massiliensis</name>
    <dbReference type="NCBI Taxonomy" id="1325935"/>
    <lineage>
        <taxon>Bacteria</taxon>
        <taxon>Bacillati</taxon>
        <taxon>Actinomycetota</taxon>
        <taxon>Actinomycetes</taxon>
        <taxon>Propionibacteriales</taxon>
        <taxon>Nocardioidaceae</taxon>
        <taxon>Nocardioides</taxon>
    </lineage>
</organism>
<dbReference type="EMBL" id="JAUSQM010000001">
    <property type="protein sequence ID" value="MDP9821054.1"/>
    <property type="molecule type" value="Genomic_DNA"/>
</dbReference>
<evidence type="ECO:0000313" key="2">
    <source>
        <dbReference type="Proteomes" id="UP001240447"/>
    </source>
</evidence>
<reference evidence="1 2" key="1">
    <citation type="submission" date="2023-07" db="EMBL/GenBank/DDBJ databases">
        <title>Sequencing the genomes of 1000 actinobacteria strains.</title>
        <authorList>
            <person name="Klenk H.-P."/>
        </authorList>
    </citation>
    <scope>NUCLEOTIDE SEQUENCE [LARGE SCALE GENOMIC DNA]</scope>
    <source>
        <strain evidence="1 2">GD13</strain>
    </source>
</reference>
<name>A0ABT9NLG8_9ACTN</name>
<evidence type="ECO:0000313" key="1">
    <source>
        <dbReference type="EMBL" id="MDP9821054.1"/>
    </source>
</evidence>
<sequence>MTDARLDHSLTNTYDARRRAATDPHEELLAAYESLLHLRAAQIRESARAYEAELHAHYELDPTMAEAFKRREADHRDVARKLEGLANDALDSYLRLRAVVDGNNADDALPTPSV</sequence>
<proteinExistence type="predicted"/>